<feature type="non-terminal residue" evidence="2">
    <location>
        <position position="1"/>
    </location>
</feature>
<evidence type="ECO:0000313" key="3">
    <source>
        <dbReference type="Proteomes" id="UP001589799"/>
    </source>
</evidence>
<dbReference type="EMBL" id="JBHLWE010000064">
    <property type="protein sequence ID" value="MFC0342516.1"/>
    <property type="molecule type" value="Genomic_DNA"/>
</dbReference>
<sequence>SFAWLTLIVLCLGYVAMVIWGWIAAPRPPVLGSGPIEFHGQNMMVAASAMAQRKTFGHLP</sequence>
<dbReference type="Proteomes" id="UP001589799">
    <property type="component" value="Unassembled WGS sequence"/>
</dbReference>
<gene>
    <name evidence="2" type="ORF">ACFFII_17355</name>
</gene>
<proteinExistence type="predicted"/>
<protein>
    <submittedName>
        <fullName evidence="2">Uncharacterized protein</fullName>
    </submittedName>
</protein>
<name>A0ABV6I8F4_9RHOB</name>
<keyword evidence="1" id="KW-0472">Membrane</keyword>
<accession>A0ABV6I8F4</accession>
<feature type="transmembrane region" description="Helical" evidence="1">
    <location>
        <begin position="6"/>
        <end position="25"/>
    </location>
</feature>
<reference evidence="2 3" key="1">
    <citation type="submission" date="2024-09" db="EMBL/GenBank/DDBJ databases">
        <authorList>
            <person name="Sun Q."/>
            <person name="Mori K."/>
        </authorList>
    </citation>
    <scope>NUCLEOTIDE SEQUENCE [LARGE SCALE GENOMIC DNA]</scope>
    <source>
        <strain evidence="2 3">KCTC 22789</strain>
    </source>
</reference>
<evidence type="ECO:0000313" key="2">
    <source>
        <dbReference type="EMBL" id="MFC0342516.1"/>
    </source>
</evidence>
<evidence type="ECO:0000256" key="1">
    <source>
        <dbReference type="SAM" id="Phobius"/>
    </source>
</evidence>
<keyword evidence="1" id="KW-1133">Transmembrane helix</keyword>
<comment type="caution">
    <text evidence="2">The sequence shown here is derived from an EMBL/GenBank/DDBJ whole genome shotgun (WGS) entry which is preliminary data.</text>
</comment>
<keyword evidence="1" id="KW-0812">Transmembrane</keyword>
<organism evidence="2 3">
    <name type="scientific">Paracoccus niistensis</name>
    <dbReference type="NCBI Taxonomy" id="632935"/>
    <lineage>
        <taxon>Bacteria</taxon>
        <taxon>Pseudomonadati</taxon>
        <taxon>Pseudomonadota</taxon>
        <taxon>Alphaproteobacteria</taxon>
        <taxon>Rhodobacterales</taxon>
        <taxon>Paracoccaceae</taxon>
        <taxon>Paracoccus</taxon>
    </lineage>
</organism>
<keyword evidence="3" id="KW-1185">Reference proteome</keyword>